<dbReference type="EMBL" id="HBUF01001723">
    <property type="protein sequence ID" value="CAG6606012.1"/>
    <property type="molecule type" value="Transcribed_RNA"/>
</dbReference>
<organism evidence="1">
    <name type="scientific">Cacopsylla melanoneura</name>
    <dbReference type="NCBI Taxonomy" id="428564"/>
    <lineage>
        <taxon>Eukaryota</taxon>
        <taxon>Metazoa</taxon>
        <taxon>Ecdysozoa</taxon>
        <taxon>Arthropoda</taxon>
        <taxon>Hexapoda</taxon>
        <taxon>Insecta</taxon>
        <taxon>Pterygota</taxon>
        <taxon>Neoptera</taxon>
        <taxon>Paraneoptera</taxon>
        <taxon>Hemiptera</taxon>
        <taxon>Sternorrhyncha</taxon>
        <taxon>Psylloidea</taxon>
        <taxon>Psyllidae</taxon>
        <taxon>Psyllinae</taxon>
        <taxon>Cacopsylla</taxon>
    </lineage>
</organism>
<dbReference type="EMBL" id="HBUF01001722">
    <property type="protein sequence ID" value="CAG6606008.1"/>
    <property type="molecule type" value="Transcribed_RNA"/>
</dbReference>
<dbReference type="EMBL" id="HBUF01001726">
    <property type="protein sequence ID" value="CAG6606024.1"/>
    <property type="molecule type" value="Transcribed_RNA"/>
</dbReference>
<dbReference type="EMBL" id="HBUF01001727">
    <property type="protein sequence ID" value="CAG6606028.1"/>
    <property type="molecule type" value="Transcribed_RNA"/>
</dbReference>
<dbReference type="EMBL" id="HBUF01001720">
    <property type="protein sequence ID" value="CAG6606000.1"/>
    <property type="molecule type" value="Transcribed_RNA"/>
</dbReference>
<sequence length="100" mass="11261">MFAPVGVRPEPQNPWIQVYQVTKLFSAAHHRHCIIIINYPSLLSLPSSTTLFQFLLRQLVRSQFGEHGLNFSKTLSFGLDNVEGSPDDADSAKYDAQEKV</sequence>
<protein>
    <submittedName>
        <fullName evidence="1">Uncharacterized protein</fullName>
    </submittedName>
</protein>
<dbReference type="AlphaFoldDB" id="A0A8D8LIP8"/>
<name>A0A8D8LIP8_9HEMI</name>
<dbReference type="EMBL" id="HBUF01001724">
    <property type="protein sequence ID" value="CAG6606016.1"/>
    <property type="molecule type" value="Transcribed_RNA"/>
</dbReference>
<dbReference type="EMBL" id="HBUF01001725">
    <property type="protein sequence ID" value="CAG6606020.1"/>
    <property type="molecule type" value="Transcribed_RNA"/>
</dbReference>
<reference evidence="1" key="1">
    <citation type="submission" date="2021-05" db="EMBL/GenBank/DDBJ databases">
        <authorList>
            <person name="Alioto T."/>
            <person name="Alioto T."/>
            <person name="Gomez Garrido J."/>
        </authorList>
    </citation>
    <scope>NUCLEOTIDE SEQUENCE</scope>
</reference>
<dbReference type="EMBL" id="HBUF01001721">
    <property type="protein sequence ID" value="CAG6606004.1"/>
    <property type="molecule type" value="Transcribed_RNA"/>
</dbReference>
<evidence type="ECO:0000313" key="1">
    <source>
        <dbReference type="EMBL" id="CAG6606016.1"/>
    </source>
</evidence>
<accession>A0A8D8LIP8</accession>
<proteinExistence type="predicted"/>